<accession>A0A9D2DD31</accession>
<evidence type="ECO:0000256" key="5">
    <source>
        <dbReference type="ARBA" id="ARBA00022908"/>
    </source>
</evidence>
<dbReference type="InterPro" id="IPR013762">
    <property type="entry name" value="Integrase-like_cat_sf"/>
</dbReference>
<keyword evidence="5 9" id="KW-0229">DNA integration</keyword>
<evidence type="ECO:0000256" key="4">
    <source>
        <dbReference type="ARBA" id="ARBA00022829"/>
    </source>
</evidence>
<feature type="active site" evidence="9">
    <location>
        <position position="247"/>
    </location>
</feature>
<dbReference type="InterPro" id="IPR002104">
    <property type="entry name" value="Integrase_catalytic"/>
</dbReference>
<evidence type="ECO:0000256" key="8">
    <source>
        <dbReference type="ARBA" id="ARBA00023306"/>
    </source>
</evidence>
<dbReference type="PROSITE" id="PS51898">
    <property type="entry name" value="TYR_RECOMBINASE"/>
    <property type="match status" value="1"/>
</dbReference>
<feature type="active site" evidence="9">
    <location>
        <position position="152"/>
    </location>
</feature>
<dbReference type="SUPFAM" id="SSF56349">
    <property type="entry name" value="DNA breaking-rejoining enzymes"/>
    <property type="match status" value="1"/>
</dbReference>
<dbReference type="InterPro" id="IPR023009">
    <property type="entry name" value="Tyrosine_recombinase_XerC/XerD"/>
</dbReference>
<comment type="subunit">
    <text evidence="9">Forms a cyclic heterotetrameric complex composed of two molecules of XerC and two molecules of XerD.</text>
</comment>
<dbReference type="PANTHER" id="PTHR30349">
    <property type="entry name" value="PHAGE INTEGRASE-RELATED"/>
    <property type="match status" value="1"/>
</dbReference>
<dbReference type="PROSITE" id="PS51900">
    <property type="entry name" value="CB"/>
    <property type="match status" value="1"/>
</dbReference>
<evidence type="ECO:0000259" key="11">
    <source>
        <dbReference type="PROSITE" id="PS51900"/>
    </source>
</evidence>
<dbReference type="Proteomes" id="UP000824014">
    <property type="component" value="Unassembled WGS sequence"/>
</dbReference>
<keyword evidence="3 9" id="KW-0132">Cell division</keyword>
<dbReference type="PANTHER" id="PTHR30349:SF77">
    <property type="entry name" value="TYROSINE RECOMBINASE XERC"/>
    <property type="match status" value="1"/>
</dbReference>
<organism evidence="12 13">
    <name type="scientific">Candidatus Tidjanibacter faecipullorum</name>
    <dbReference type="NCBI Taxonomy" id="2838766"/>
    <lineage>
        <taxon>Bacteria</taxon>
        <taxon>Pseudomonadati</taxon>
        <taxon>Bacteroidota</taxon>
        <taxon>Bacteroidia</taxon>
        <taxon>Bacteroidales</taxon>
        <taxon>Rikenellaceae</taxon>
        <taxon>Tidjanibacter</taxon>
    </lineage>
</organism>
<comment type="subcellular location">
    <subcellularLocation>
        <location evidence="1 9">Cytoplasm</location>
    </subcellularLocation>
</comment>
<keyword evidence="6 9" id="KW-0238">DNA-binding</keyword>
<dbReference type="InterPro" id="IPR004107">
    <property type="entry name" value="Integrase_SAM-like_N"/>
</dbReference>
<evidence type="ECO:0000256" key="2">
    <source>
        <dbReference type="ARBA" id="ARBA00022490"/>
    </source>
</evidence>
<feature type="active site" evidence="9">
    <location>
        <position position="250"/>
    </location>
</feature>
<dbReference type="HAMAP" id="MF_01808">
    <property type="entry name" value="Recomb_XerC_XerD"/>
    <property type="match status" value="1"/>
</dbReference>
<keyword evidence="7 9" id="KW-0233">DNA recombination</keyword>
<dbReference type="InterPro" id="IPR011010">
    <property type="entry name" value="DNA_brk_join_enz"/>
</dbReference>
<comment type="function">
    <text evidence="9">Site-specific tyrosine recombinase, which acts by catalyzing the cutting and rejoining of the recombining DNA molecules. The XerC-XerD complex is essential to convert dimers of the bacterial chromosome into monomers to permit their segregation at cell division. It also contributes to the segregational stability of plasmids.</text>
</comment>
<gene>
    <name evidence="9" type="primary">xerC</name>
    <name evidence="12" type="ORF">H9816_02655</name>
</gene>
<evidence type="ECO:0000256" key="6">
    <source>
        <dbReference type="ARBA" id="ARBA00023125"/>
    </source>
</evidence>
<feature type="active site" evidence="9">
    <location>
        <position position="176"/>
    </location>
</feature>
<feature type="active site" evidence="9">
    <location>
        <position position="273"/>
    </location>
</feature>
<dbReference type="GO" id="GO:0006313">
    <property type="term" value="P:DNA transposition"/>
    <property type="evidence" value="ECO:0007669"/>
    <property type="project" value="UniProtKB-UniRule"/>
</dbReference>
<sequence>MQDPVGSFIRYIETTRRYSPNTVASYRRDIDRLLAYLGVTEETFDPARLTADEVRAWVISLSEEGLKPTSINRMLSAWGSFYKYLLREEAVVADPFRKVSALKKPMTLPAFIPESRMSRLVNELAAEMDEGEDFCRRRDALMVLFLYATGLRLAELIAIDRTDFEKGFRELHVRGKGDKERIVPIVPELRERIQAYLSAIRAENICLSGEKALFLTKKGNRISRSEVYRAIRRQLALFGIPGKRSPHVLRHTFATHMMNSGADLREIQELLGHASLSATQVYTHNSIAQLKEVYDTAHPHAREH</sequence>
<dbReference type="InterPro" id="IPR044068">
    <property type="entry name" value="CB"/>
</dbReference>
<comment type="similarity">
    <text evidence="9">Belongs to the 'phage' integrase family. XerC subfamily.</text>
</comment>
<comment type="caution">
    <text evidence="12">The sequence shown here is derived from an EMBL/GenBank/DDBJ whole genome shotgun (WGS) entry which is preliminary data.</text>
</comment>
<dbReference type="InterPro" id="IPR050090">
    <property type="entry name" value="Tyrosine_recombinase_XerCD"/>
</dbReference>
<protein>
    <recommendedName>
        <fullName evidence="9">Tyrosine recombinase XerC</fullName>
    </recommendedName>
</protein>
<feature type="domain" description="Core-binding (CB)" evidence="11">
    <location>
        <begin position="1"/>
        <end position="86"/>
    </location>
</feature>
<reference evidence="12" key="2">
    <citation type="submission" date="2021-04" db="EMBL/GenBank/DDBJ databases">
        <authorList>
            <person name="Gilroy R."/>
        </authorList>
    </citation>
    <scope>NUCLEOTIDE SEQUENCE</scope>
    <source>
        <strain evidence="12">ChiHjej11B10-19426</strain>
    </source>
</reference>
<dbReference type="EMBL" id="DXCC01000006">
    <property type="protein sequence ID" value="HIZ14801.1"/>
    <property type="molecule type" value="Genomic_DNA"/>
</dbReference>
<dbReference type="Gene3D" id="1.10.443.10">
    <property type="entry name" value="Intergrase catalytic core"/>
    <property type="match status" value="1"/>
</dbReference>
<evidence type="ECO:0000256" key="1">
    <source>
        <dbReference type="ARBA" id="ARBA00004496"/>
    </source>
</evidence>
<proteinExistence type="inferred from homology"/>
<evidence type="ECO:0000256" key="3">
    <source>
        <dbReference type="ARBA" id="ARBA00022618"/>
    </source>
</evidence>
<dbReference type="GO" id="GO:0003677">
    <property type="term" value="F:DNA binding"/>
    <property type="evidence" value="ECO:0007669"/>
    <property type="project" value="UniProtKB-UniRule"/>
</dbReference>
<keyword evidence="2 9" id="KW-0963">Cytoplasm</keyword>
<evidence type="ECO:0000256" key="9">
    <source>
        <dbReference type="HAMAP-Rule" id="MF_01808"/>
    </source>
</evidence>
<evidence type="ECO:0000313" key="12">
    <source>
        <dbReference type="EMBL" id="HIZ14801.1"/>
    </source>
</evidence>
<dbReference type="AlphaFoldDB" id="A0A9D2DD31"/>
<dbReference type="Gene3D" id="1.10.150.130">
    <property type="match status" value="1"/>
</dbReference>
<reference evidence="12" key="1">
    <citation type="journal article" date="2021" name="PeerJ">
        <title>Extensive microbial diversity within the chicken gut microbiome revealed by metagenomics and culture.</title>
        <authorList>
            <person name="Gilroy R."/>
            <person name="Ravi A."/>
            <person name="Getino M."/>
            <person name="Pursley I."/>
            <person name="Horton D.L."/>
            <person name="Alikhan N.F."/>
            <person name="Baker D."/>
            <person name="Gharbi K."/>
            <person name="Hall N."/>
            <person name="Watson M."/>
            <person name="Adriaenssens E.M."/>
            <person name="Foster-Nyarko E."/>
            <person name="Jarju S."/>
            <person name="Secka A."/>
            <person name="Antonio M."/>
            <person name="Oren A."/>
            <person name="Chaudhuri R.R."/>
            <person name="La Ragione R."/>
            <person name="Hildebrand F."/>
            <person name="Pallen M.J."/>
        </authorList>
    </citation>
    <scope>NUCLEOTIDE SEQUENCE</scope>
    <source>
        <strain evidence="12">ChiHjej11B10-19426</strain>
    </source>
</reference>
<keyword evidence="8 9" id="KW-0131">Cell cycle</keyword>
<feature type="active site" description="O-(3'-phospho-DNA)-tyrosine intermediate" evidence="9">
    <location>
        <position position="282"/>
    </location>
</feature>
<evidence type="ECO:0000313" key="13">
    <source>
        <dbReference type="Proteomes" id="UP000824014"/>
    </source>
</evidence>
<keyword evidence="4 9" id="KW-0159">Chromosome partition</keyword>
<feature type="domain" description="Tyr recombinase" evidence="10">
    <location>
        <begin position="107"/>
        <end position="295"/>
    </location>
</feature>
<dbReference type="GO" id="GO:0051301">
    <property type="term" value="P:cell division"/>
    <property type="evidence" value="ECO:0007669"/>
    <property type="project" value="UniProtKB-KW"/>
</dbReference>
<dbReference type="InterPro" id="IPR010998">
    <property type="entry name" value="Integrase_recombinase_N"/>
</dbReference>
<dbReference type="GO" id="GO:0005737">
    <property type="term" value="C:cytoplasm"/>
    <property type="evidence" value="ECO:0007669"/>
    <property type="project" value="UniProtKB-SubCell"/>
</dbReference>
<dbReference type="GO" id="GO:0009037">
    <property type="term" value="F:tyrosine-based site-specific recombinase activity"/>
    <property type="evidence" value="ECO:0007669"/>
    <property type="project" value="UniProtKB-UniRule"/>
</dbReference>
<dbReference type="Pfam" id="PF00589">
    <property type="entry name" value="Phage_integrase"/>
    <property type="match status" value="1"/>
</dbReference>
<evidence type="ECO:0000259" key="10">
    <source>
        <dbReference type="PROSITE" id="PS51898"/>
    </source>
</evidence>
<dbReference type="GO" id="GO:0007059">
    <property type="term" value="P:chromosome segregation"/>
    <property type="evidence" value="ECO:0007669"/>
    <property type="project" value="UniProtKB-UniRule"/>
</dbReference>
<evidence type="ECO:0000256" key="7">
    <source>
        <dbReference type="ARBA" id="ARBA00023172"/>
    </source>
</evidence>
<name>A0A9D2DD31_9BACT</name>
<dbReference type="Pfam" id="PF02899">
    <property type="entry name" value="Phage_int_SAM_1"/>
    <property type="match status" value="1"/>
</dbReference>